<accession>A0A916YQE4</accession>
<organism evidence="1 2">
    <name type="scientific">Croceicoccus mobilis</name>
    <dbReference type="NCBI Taxonomy" id="1703339"/>
    <lineage>
        <taxon>Bacteria</taxon>
        <taxon>Pseudomonadati</taxon>
        <taxon>Pseudomonadota</taxon>
        <taxon>Alphaproteobacteria</taxon>
        <taxon>Sphingomonadales</taxon>
        <taxon>Erythrobacteraceae</taxon>
        <taxon>Croceicoccus</taxon>
    </lineage>
</organism>
<dbReference type="Proteomes" id="UP000612349">
    <property type="component" value="Unassembled WGS sequence"/>
</dbReference>
<gene>
    <name evidence="1" type="ORF">GCM10010990_01830</name>
</gene>
<dbReference type="EMBL" id="BMIP01000001">
    <property type="protein sequence ID" value="GGD56257.1"/>
    <property type="molecule type" value="Genomic_DNA"/>
</dbReference>
<sequence>MSKDGLFSRIARAIAGDAAPPQPPVPPAPAVAPVIVDYEDDRIPEGAKEKVRRILACLKEVEELMARESVEGFTRVDVQQMREQHLPKLVKSYIDIPPAHRSEIFRKTGKSASYVLEDSLEQMQSKIDDIMRNLAQHDLDAFADNTRFIKERYTNTNPFD</sequence>
<keyword evidence="2" id="KW-1185">Reference proteome</keyword>
<proteinExistence type="predicted"/>
<evidence type="ECO:0000313" key="2">
    <source>
        <dbReference type="Proteomes" id="UP000612349"/>
    </source>
</evidence>
<comment type="caution">
    <text evidence="1">The sequence shown here is derived from an EMBL/GenBank/DDBJ whole genome shotgun (WGS) entry which is preliminary data.</text>
</comment>
<reference evidence="1" key="1">
    <citation type="journal article" date="2014" name="Int. J. Syst. Evol. Microbiol.">
        <title>Complete genome sequence of Corynebacterium casei LMG S-19264T (=DSM 44701T), isolated from a smear-ripened cheese.</title>
        <authorList>
            <consortium name="US DOE Joint Genome Institute (JGI-PGF)"/>
            <person name="Walter F."/>
            <person name="Albersmeier A."/>
            <person name="Kalinowski J."/>
            <person name="Ruckert C."/>
        </authorList>
    </citation>
    <scope>NUCLEOTIDE SEQUENCE</scope>
    <source>
        <strain evidence="1">CGMCC 1.15360</strain>
    </source>
</reference>
<evidence type="ECO:0000313" key="1">
    <source>
        <dbReference type="EMBL" id="GGD56257.1"/>
    </source>
</evidence>
<protein>
    <submittedName>
        <fullName evidence="1">Uncharacterized protein</fullName>
    </submittedName>
</protein>
<name>A0A916YQE4_9SPHN</name>
<dbReference type="AlphaFoldDB" id="A0A916YQE4"/>
<dbReference type="RefSeq" id="WP_066772469.1">
    <property type="nucleotide sequence ID" value="NZ_BMIP01000001.1"/>
</dbReference>
<reference evidence="1" key="2">
    <citation type="submission" date="2020-09" db="EMBL/GenBank/DDBJ databases">
        <authorList>
            <person name="Sun Q."/>
            <person name="Zhou Y."/>
        </authorList>
    </citation>
    <scope>NUCLEOTIDE SEQUENCE</scope>
    <source>
        <strain evidence="1">CGMCC 1.15360</strain>
    </source>
</reference>